<reference evidence="3 4" key="1">
    <citation type="submission" date="2019-01" db="EMBL/GenBank/DDBJ databases">
        <title>Genome sequences of Streptomyces and Rhizobium isolates collected from root and soil.</title>
        <authorList>
            <person name="Chhettri S."/>
            <person name="Sevigny J.L."/>
            <person name="Sen A."/>
            <person name="Ennis N."/>
            <person name="Tisa L."/>
        </authorList>
    </citation>
    <scope>NUCLEOTIDE SEQUENCE [LARGE SCALE GENOMIC DNA]</scope>
    <source>
        <strain evidence="3 4">San01</strain>
    </source>
</reference>
<protein>
    <submittedName>
        <fullName evidence="3">SH3 domain-containing protein</fullName>
    </submittedName>
</protein>
<evidence type="ECO:0000256" key="1">
    <source>
        <dbReference type="SAM" id="SignalP"/>
    </source>
</evidence>
<dbReference type="Pfam" id="PF08239">
    <property type="entry name" value="SH3_3"/>
    <property type="match status" value="1"/>
</dbReference>
<feature type="domain" description="SH3b" evidence="2">
    <location>
        <begin position="51"/>
        <end position="105"/>
    </location>
</feature>
<accession>A0A437Q3E5</accession>
<dbReference type="InterPro" id="IPR003646">
    <property type="entry name" value="SH3-like_bac-type"/>
</dbReference>
<feature type="chain" id="PRO_5019534773" evidence="1">
    <location>
        <begin position="28"/>
        <end position="117"/>
    </location>
</feature>
<proteinExistence type="predicted"/>
<dbReference type="Gene3D" id="2.30.30.40">
    <property type="entry name" value="SH3 Domains"/>
    <property type="match status" value="1"/>
</dbReference>
<sequence>MPRRHVLPLAIGMLTAPLIAMSAPAVAAPPVHAPVAAMAAKKDFCRITVSSATIRAQPRKSAAAVGTAYKGDTCTAHGWAGGDSTWVKVTMKRTGVTGYVHSSLVAWGKEELTQTGP</sequence>
<evidence type="ECO:0000313" key="4">
    <source>
        <dbReference type="Proteomes" id="UP000283128"/>
    </source>
</evidence>
<dbReference type="EMBL" id="RZYA01000001">
    <property type="protein sequence ID" value="RVU28991.1"/>
    <property type="molecule type" value="Genomic_DNA"/>
</dbReference>
<organism evidence="3 4">
    <name type="scientific">Streptomyces antnestii</name>
    <dbReference type="NCBI Taxonomy" id="2494256"/>
    <lineage>
        <taxon>Bacteria</taxon>
        <taxon>Bacillati</taxon>
        <taxon>Actinomycetota</taxon>
        <taxon>Actinomycetes</taxon>
        <taxon>Kitasatosporales</taxon>
        <taxon>Streptomycetaceae</taxon>
        <taxon>Streptomyces</taxon>
    </lineage>
</organism>
<keyword evidence="4" id="KW-1185">Reference proteome</keyword>
<dbReference type="AlphaFoldDB" id="A0A437Q3E5"/>
<feature type="signal peptide" evidence="1">
    <location>
        <begin position="1"/>
        <end position="27"/>
    </location>
</feature>
<dbReference type="RefSeq" id="WP_127826577.1">
    <property type="nucleotide sequence ID" value="NZ_RZYA01000001.1"/>
</dbReference>
<keyword evidence="1" id="KW-0732">Signal</keyword>
<evidence type="ECO:0000259" key="2">
    <source>
        <dbReference type="Pfam" id="PF08239"/>
    </source>
</evidence>
<dbReference type="OrthoDB" id="4293285at2"/>
<dbReference type="Proteomes" id="UP000283128">
    <property type="component" value="Unassembled WGS sequence"/>
</dbReference>
<comment type="caution">
    <text evidence="3">The sequence shown here is derived from an EMBL/GenBank/DDBJ whole genome shotgun (WGS) entry which is preliminary data.</text>
</comment>
<gene>
    <name evidence="3" type="ORF">EOT10_03885</name>
</gene>
<name>A0A437Q3E5_9ACTN</name>
<evidence type="ECO:0000313" key="3">
    <source>
        <dbReference type="EMBL" id="RVU28991.1"/>
    </source>
</evidence>